<feature type="compositionally biased region" description="Basic and acidic residues" evidence="1">
    <location>
        <begin position="67"/>
        <end position="77"/>
    </location>
</feature>
<evidence type="ECO:0000313" key="2">
    <source>
        <dbReference type="EMBL" id="GMG38367.1"/>
    </source>
</evidence>
<organism evidence="2 3">
    <name type="scientific">Aspergillus oryzae</name>
    <name type="common">Yellow koji mold</name>
    <dbReference type="NCBI Taxonomy" id="5062"/>
    <lineage>
        <taxon>Eukaryota</taxon>
        <taxon>Fungi</taxon>
        <taxon>Dikarya</taxon>
        <taxon>Ascomycota</taxon>
        <taxon>Pezizomycotina</taxon>
        <taxon>Eurotiomycetes</taxon>
        <taxon>Eurotiomycetidae</taxon>
        <taxon>Eurotiales</taxon>
        <taxon>Aspergillaceae</taxon>
        <taxon>Aspergillus</taxon>
        <taxon>Aspergillus subgen. Circumdati</taxon>
    </lineage>
</organism>
<proteinExistence type="predicted"/>
<evidence type="ECO:0000313" key="3">
    <source>
        <dbReference type="Proteomes" id="UP001165205"/>
    </source>
</evidence>
<dbReference type="Proteomes" id="UP001165205">
    <property type="component" value="Unassembled WGS sequence"/>
</dbReference>
<dbReference type="EMBL" id="BSYA01000298">
    <property type="protein sequence ID" value="GMG38367.1"/>
    <property type="molecule type" value="Genomic_DNA"/>
</dbReference>
<name>A0AAN5C5D4_ASPOZ</name>
<gene>
    <name evidence="2" type="ORF">Aory04_001308600</name>
</gene>
<accession>A0AAN5C5D4</accession>
<protein>
    <submittedName>
        <fullName evidence="2">Unnamed protein product</fullName>
    </submittedName>
</protein>
<comment type="caution">
    <text evidence="2">The sequence shown here is derived from an EMBL/GenBank/DDBJ whole genome shotgun (WGS) entry which is preliminary data.</text>
</comment>
<sequence length="135" mass="15186">MTTAIVTGTGRRSSIRQSDLQPPATDFISQSMTTSPIDKFPQFKDDLYEIAAGPRESHSNFATKYTPNDRWEPRKENNFASEYTNGTIRHSKHKPRKSISEAISTIRTRNASVSANAQELAQALRAPVSYKLIVW</sequence>
<dbReference type="AlphaFoldDB" id="A0AAN5C5D4"/>
<feature type="compositionally biased region" description="Polar residues" evidence="1">
    <location>
        <begin position="1"/>
        <end position="20"/>
    </location>
</feature>
<feature type="region of interest" description="Disordered" evidence="1">
    <location>
        <begin position="58"/>
        <end position="77"/>
    </location>
</feature>
<reference evidence="2" key="1">
    <citation type="submission" date="2023-04" db="EMBL/GenBank/DDBJ databases">
        <title>Aspergillus oryzae NBRC 4228.</title>
        <authorList>
            <person name="Ichikawa N."/>
            <person name="Sato H."/>
            <person name="Tonouchi N."/>
        </authorList>
    </citation>
    <scope>NUCLEOTIDE SEQUENCE</scope>
    <source>
        <strain evidence="2">NBRC 4228</strain>
    </source>
</reference>
<evidence type="ECO:0000256" key="1">
    <source>
        <dbReference type="SAM" id="MobiDB-lite"/>
    </source>
</evidence>
<feature type="region of interest" description="Disordered" evidence="1">
    <location>
        <begin position="1"/>
        <end position="31"/>
    </location>
</feature>